<proteinExistence type="predicted"/>
<dbReference type="CDD" id="cd15482">
    <property type="entry name" value="Sialidase_non-viral"/>
    <property type="match status" value="2"/>
</dbReference>
<evidence type="ECO:0000256" key="3">
    <source>
        <dbReference type="SAM" id="SignalP"/>
    </source>
</evidence>
<dbReference type="GO" id="GO:0016787">
    <property type="term" value="F:hydrolase activity"/>
    <property type="evidence" value="ECO:0007669"/>
    <property type="project" value="UniProtKB-KW"/>
</dbReference>
<dbReference type="Proteomes" id="UP001484239">
    <property type="component" value="Unassembled WGS sequence"/>
</dbReference>
<gene>
    <name evidence="5" type="ORF">WI372_09900</name>
</gene>
<feature type="signal peptide" evidence="3">
    <location>
        <begin position="1"/>
        <end position="27"/>
    </location>
</feature>
<dbReference type="InterPro" id="IPR031778">
    <property type="entry name" value="Sortilin_N"/>
</dbReference>
<dbReference type="EMBL" id="JBBHLI010000004">
    <property type="protein sequence ID" value="MEK9501291.1"/>
    <property type="molecule type" value="Genomic_DNA"/>
</dbReference>
<keyword evidence="5" id="KW-0378">Hydrolase</keyword>
<name>A0ABU9E9S9_9BACT</name>
<sequence length="1029" mass="112786">MKNWPSRCAAALALLALATTDATPVAAQEVDEALYSSLRWTNLGPARGGRSTGIAGSDSRPYEYYFGAAGGGLWKTTDAGQNWENVTDGFIGSSSVGAVAVCEADPDVVYIGTGETQLRGNIMQGDGAYRSDDAGETWEHIGLTETQNIARIRVHPTDCNTAWAAGFGKHSAENEERGIFKTTDGGQSWTKVLYRDPRSGGVDISVHPGNPDIVYAALWEAWRSSWGMSSGGPGSGLFRSTDGGENWTEITHAPGMPEGIVGKIGVAVSPVDSDRVYAIVEHDEGGVFRSDDGGDTWEHVNDNRNLRQRAFYYTRIYADPQEIDHVYVLNVGFFKSTDGGETFPQTFRPPHGDNHDLWIAPSDNSRMANANDGGGNVSLNGGDTWTDQDFATAQFYRVVTTNHEPYHVCGAQQDNSTACMPSSGWNHLSAAAGGDQFLYPVGGGESGYIAPHPVDTNLFYAGSYGGALTSFDHETGITRSINVWPENPMGQSAEDLVERAQWTFPIVFSPHDPDLLFTSTQKVWQTRDGGQSWKQISPDLSRAEPMTIGPSGGPITLDQTGVETFATVFAIAPSPHSPDVIWAGSDDGYVQITRDATADNPSWTNVTPPDAPDFVRINTIEASPHTPGKAYVAGIRYLVEDDRAPYVWKTEDYGQSWTKIVGGIEADHFVRAVREDPYRAGLLYAATEETVYVSWNDGESWKPLTLNLPLTQVSDLVVEEHDVVVSTHGRSFWILEDMLPLRQITPEMAEADAVLFDPVDPVRGFDNSVELFYYLGDDAEQVVFEFIGPDGEVIQTFGGDNPGPNPSMREGAHRFSWNMRYPGYTDFEGRIFWAAGNAGPAALPGVYTARMTVDGTSYAQDFEVKMNPRAVADGVTMADLQERFDFAMQIRDRVSQANEAVIRIRRMKEQIEARQEAADNAELQELGDQVEEKLGAVEQEVYQVRNQSNQDPLNFPIKLNNKIAALLGIVERGETRPTDQSYDVFEKLTGELDAQLEILTIIIQQDVAQLNELLQSLGLDPIETENLIT</sequence>
<feature type="coiled-coil region" evidence="2">
    <location>
        <begin position="894"/>
        <end position="940"/>
    </location>
</feature>
<evidence type="ECO:0000259" key="4">
    <source>
        <dbReference type="Pfam" id="PF15902"/>
    </source>
</evidence>
<protein>
    <submittedName>
        <fullName evidence="5">Glycosyl hydrolase</fullName>
    </submittedName>
</protein>
<accession>A0ABU9E9S9</accession>
<dbReference type="SUPFAM" id="SSF50939">
    <property type="entry name" value="Sialidases"/>
    <property type="match status" value="1"/>
</dbReference>
<keyword evidence="1" id="KW-0677">Repeat</keyword>
<evidence type="ECO:0000313" key="6">
    <source>
        <dbReference type="Proteomes" id="UP001484239"/>
    </source>
</evidence>
<evidence type="ECO:0000256" key="1">
    <source>
        <dbReference type="ARBA" id="ARBA00022737"/>
    </source>
</evidence>
<dbReference type="SUPFAM" id="SSF110296">
    <property type="entry name" value="Oligoxyloglucan reducing end-specific cellobiohydrolase"/>
    <property type="match status" value="1"/>
</dbReference>
<dbReference type="InterPro" id="IPR036278">
    <property type="entry name" value="Sialidase_sf"/>
</dbReference>
<feature type="chain" id="PRO_5045609826" evidence="3">
    <location>
        <begin position="28"/>
        <end position="1029"/>
    </location>
</feature>
<evidence type="ECO:0000256" key="2">
    <source>
        <dbReference type="SAM" id="Coils"/>
    </source>
</evidence>
<comment type="caution">
    <text evidence="5">The sequence shown here is derived from an EMBL/GenBank/DDBJ whole genome shotgun (WGS) entry which is preliminary data.</text>
</comment>
<dbReference type="InterPro" id="IPR050310">
    <property type="entry name" value="VPS10-sortilin"/>
</dbReference>
<dbReference type="RefSeq" id="WP_405277516.1">
    <property type="nucleotide sequence ID" value="NZ_JBBHLI010000004.1"/>
</dbReference>
<keyword evidence="2" id="KW-0175">Coiled coil</keyword>
<dbReference type="Gene3D" id="2.130.10.10">
    <property type="entry name" value="YVTN repeat-like/Quinoprotein amine dehydrogenase"/>
    <property type="match status" value="3"/>
</dbReference>
<keyword evidence="6" id="KW-1185">Reference proteome</keyword>
<dbReference type="InterPro" id="IPR015943">
    <property type="entry name" value="WD40/YVTN_repeat-like_dom_sf"/>
</dbReference>
<evidence type="ECO:0000313" key="5">
    <source>
        <dbReference type="EMBL" id="MEK9501291.1"/>
    </source>
</evidence>
<dbReference type="PANTHER" id="PTHR12106:SF27">
    <property type="entry name" value="SORTILIN-RELATED RECEPTOR"/>
    <property type="match status" value="1"/>
</dbReference>
<dbReference type="Pfam" id="PF15902">
    <property type="entry name" value="Sortilin-Vps10"/>
    <property type="match status" value="1"/>
</dbReference>
<feature type="domain" description="Sortilin N-terminal" evidence="4">
    <location>
        <begin position="128"/>
        <end position="252"/>
    </location>
</feature>
<reference evidence="5 6" key="1">
    <citation type="submission" date="2024-02" db="EMBL/GenBank/DDBJ databases">
        <title>A novel Gemmatimonadota bacterium.</title>
        <authorList>
            <person name="Du Z.-J."/>
            <person name="Ye Y.-Q."/>
        </authorList>
    </citation>
    <scope>NUCLEOTIDE SEQUENCE [LARGE SCALE GENOMIC DNA]</scope>
    <source>
        <strain evidence="5 6">DH-20</strain>
    </source>
</reference>
<keyword evidence="3" id="KW-0732">Signal</keyword>
<dbReference type="PANTHER" id="PTHR12106">
    <property type="entry name" value="SORTILIN RELATED"/>
    <property type="match status" value="1"/>
</dbReference>
<organism evidence="5 6">
    <name type="scientific">Gaopeijia maritima</name>
    <dbReference type="NCBI Taxonomy" id="3119007"/>
    <lineage>
        <taxon>Bacteria</taxon>
        <taxon>Pseudomonadati</taxon>
        <taxon>Gemmatimonadota</taxon>
        <taxon>Longimicrobiia</taxon>
        <taxon>Gaopeijiales</taxon>
        <taxon>Gaopeijiaceae</taxon>
        <taxon>Gaopeijia</taxon>
    </lineage>
</organism>